<dbReference type="RefSeq" id="XP_066922677.1">
    <property type="nucleotide sequence ID" value="XM_067066576.1"/>
</dbReference>
<keyword evidence="4" id="KW-1185">Reference proteome</keyword>
<dbReference type="OrthoDB" id="10255522at2759"/>
<feature type="region of interest" description="Disordered" evidence="2">
    <location>
        <begin position="1"/>
        <end position="20"/>
    </location>
</feature>
<dbReference type="Proteomes" id="UP000594262">
    <property type="component" value="Unplaced"/>
</dbReference>
<dbReference type="AlphaFoldDB" id="A0A7M5XHI2"/>
<reference evidence="3" key="1">
    <citation type="submission" date="2021-01" db="UniProtKB">
        <authorList>
            <consortium name="EnsemblMetazoa"/>
        </authorList>
    </citation>
    <scope>IDENTIFICATION</scope>
</reference>
<evidence type="ECO:0000256" key="2">
    <source>
        <dbReference type="SAM" id="MobiDB-lite"/>
    </source>
</evidence>
<dbReference type="GeneID" id="136810005"/>
<evidence type="ECO:0000256" key="1">
    <source>
        <dbReference type="SAM" id="Coils"/>
    </source>
</evidence>
<feature type="compositionally biased region" description="Low complexity" evidence="2">
    <location>
        <begin position="1"/>
        <end position="13"/>
    </location>
</feature>
<feature type="coiled-coil region" evidence="1">
    <location>
        <begin position="139"/>
        <end position="194"/>
    </location>
</feature>
<feature type="coiled-coil region" evidence="1">
    <location>
        <begin position="332"/>
        <end position="497"/>
    </location>
</feature>
<keyword evidence="1" id="KW-0175">Coiled coil</keyword>
<organism evidence="3 4">
    <name type="scientific">Clytia hemisphaerica</name>
    <dbReference type="NCBI Taxonomy" id="252671"/>
    <lineage>
        <taxon>Eukaryota</taxon>
        <taxon>Metazoa</taxon>
        <taxon>Cnidaria</taxon>
        <taxon>Hydrozoa</taxon>
        <taxon>Hydroidolina</taxon>
        <taxon>Leptothecata</taxon>
        <taxon>Obeliida</taxon>
        <taxon>Clytiidae</taxon>
        <taxon>Clytia</taxon>
    </lineage>
</organism>
<dbReference type="EnsemblMetazoa" id="CLYHEMT023386.1">
    <property type="protein sequence ID" value="CLYHEMP023386.1"/>
    <property type="gene ID" value="CLYHEMG023386"/>
</dbReference>
<proteinExistence type="predicted"/>
<feature type="coiled-coil region" evidence="1">
    <location>
        <begin position="798"/>
        <end position="881"/>
    </location>
</feature>
<feature type="coiled-coil region" evidence="1">
    <location>
        <begin position="530"/>
        <end position="585"/>
    </location>
</feature>
<sequence length="942" mass="109534">MLPTTFTSTTTSSKDNKKTFRQHSFEDGYHSLPGSPWSPIATAPTHHFGNNTMPSSGAEFLPPLNSSFINRDTTTTLDGRGILIERIKVAQHTIDSLSAKVFFFENERTLLKEKKEQFEAGYYKLVEENSKLLNEKIYKDTLLKKLNLMEEEIGKLLKTQENLQEKYNEQLHSIDRYKRDNTNLKDEVEALKKVNQEIHLAATKDTASLERIRNSEEEMKNQCIVLRIEKETLGSEVDRLIGKLKNQDEKLRCRKEKEQDLIKDNSILRQEIRIKDRELRDVTENGVYLQDQLKMVMDEKNDFANQSKHESFLVHEELRELQGKLDASQKCVSEEEIQTEKLRQTNNSLEMEVEKLKSKLLNSEERDKPLKATVEKLEKKGHDDRSKILNFEKEVNSLKQRIKTLKQENSSLSDNVKSMESQMKEELSSKVIENERLSHETKQVREELQCKIDQLETDHLSYTAESEAVKKTLEDQLSHLQNELEAVSHHFREYKREQETCLSFNQVEVENLKKQNISLNEKLTSSDVKLENLSQNYDDLSKDLQCSRKENESLQIEIEEREKVILELKSRIKQHENEAMDLKEKQINNMSLIDQLNQQSKSELAAQKSVYDEKLTVLEADYELLKTSLRNCEQEKSVCIETYKKQIKTLQLQSDGEIDRMSHERDELSTTLQTAHLDLNEYKIKFNSLENELEEVSMVNADLKQNLSLLSKELETYQSENQNNFDKDEEISELREIILSLRKREEEMARIISKNKTEKTCLDESLTVLRQENEVLKAGKNTMQQEWDMNQNELLVKIETVTKQQNDLQVRNDKLKAECRKRAMQSHAKCGELEIMKTDLQSMRKELDVVVELNKKLEQVNDTLQEENKALSKDVAQHQNDIGILKTSYEDLLAKELSKQKSEFILKENQLLKRISNGGSFDVLATPGGGSPLQPQNGMTSY</sequence>
<evidence type="ECO:0000313" key="4">
    <source>
        <dbReference type="Proteomes" id="UP000594262"/>
    </source>
</evidence>
<name>A0A7M5XHI2_9CNID</name>
<protein>
    <submittedName>
        <fullName evidence="3">Uncharacterized protein</fullName>
    </submittedName>
</protein>
<evidence type="ECO:0000313" key="3">
    <source>
        <dbReference type="EnsemblMetazoa" id="CLYHEMP023386.1"/>
    </source>
</evidence>
<accession>A0A7M5XHI2</accession>
<feature type="coiled-coil region" evidence="1">
    <location>
        <begin position="672"/>
        <end position="720"/>
    </location>
</feature>